<dbReference type="EMBL" id="VTPC01000725">
    <property type="protein sequence ID" value="KAF2904620.1"/>
    <property type="molecule type" value="Genomic_DNA"/>
</dbReference>
<keyword evidence="1" id="KW-0812">Transmembrane</keyword>
<name>A0A8K0GHB5_IGNLU</name>
<evidence type="ECO:0000256" key="1">
    <source>
        <dbReference type="SAM" id="Phobius"/>
    </source>
</evidence>
<organism evidence="3 4">
    <name type="scientific">Ignelater luminosus</name>
    <name type="common">Cucubano</name>
    <name type="synonym">Pyrophorus luminosus</name>
    <dbReference type="NCBI Taxonomy" id="2038154"/>
    <lineage>
        <taxon>Eukaryota</taxon>
        <taxon>Metazoa</taxon>
        <taxon>Ecdysozoa</taxon>
        <taxon>Arthropoda</taxon>
        <taxon>Hexapoda</taxon>
        <taxon>Insecta</taxon>
        <taxon>Pterygota</taxon>
        <taxon>Neoptera</taxon>
        <taxon>Endopterygota</taxon>
        <taxon>Coleoptera</taxon>
        <taxon>Polyphaga</taxon>
        <taxon>Elateriformia</taxon>
        <taxon>Elateroidea</taxon>
        <taxon>Elateridae</taxon>
        <taxon>Agrypninae</taxon>
        <taxon>Pyrophorini</taxon>
        <taxon>Ignelater</taxon>
    </lineage>
</organism>
<dbReference type="InterPro" id="IPR006212">
    <property type="entry name" value="Furin_repeat"/>
</dbReference>
<evidence type="ECO:0000313" key="3">
    <source>
        <dbReference type="EMBL" id="KAF2904620.1"/>
    </source>
</evidence>
<feature type="transmembrane region" description="Helical" evidence="1">
    <location>
        <begin position="96"/>
        <end position="118"/>
    </location>
</feature>
<comment type="caution">
    <text evidence="3">The sequence shown here is derived from an EMBL/GenBank/DDBJ whole genome shotgun (WGS) entry which is preliminary data.</text>
</comment>
<evidence type="ECO:0000313" key="4">
    <source>
        <dbReference type="Proteomes" id="UP000801492"/>
    </source>
</evidence>
<dbReference type="AlphaFoldDB" id="A0A8K0GHB5"/>
<gene>
    <name evidence="3" type="ORF">ILUMI_01558</name>
</gene>
<keyword evidence="1" id="KW-1133">Transmembrane helix</keyword>
<feature type="chain" id="PRO_5035429254" evidence="2">
    <location>
        <begin position="22"/>
        <end position="355"/>
    </location>
</feature>
<dbReference type="OrthoDB" id="7323052at2759"/>
<keyword evidence="1" id="KW-0472">Membrane</keyword>
<evidence type="ECO:0000256" key="2">
    <source>
        <dbReference type="SAM" id="SignalP"/>
    </source>
</evidence>
<feature type="signal peptide" evidence="2">
    <location>
        <begin position="1"/>
        <end position="21"/>
    </location>
</feature>
<dbReference type="Proteomes" id="UP000801492">
    <property type="component" value="Unassembled WGS sequence"/>
</dbReference>
<reference evidence="3" key="1">
    <citation type="submission" date="2019-08" db="EMBL/GenBank/DDBJ databases">
        <title>The genome of the North American firefly Photinus pyralis.</title>
        <authorList>
            <consortium name="Photinus pyralis genome working group"/>
            <person name="Fallon T.R."/>
            <person name="Sander Lower S.E."/>
            <person name="Weng J.-K."/>
        </authorList>
    </citation>
    <scope>NUCLEOTIDE SEQUENCE</scope>
    <source>
        <strain evidence="3">TRF0915ILg1</strain>
        <tissue evidence="3">Whole body</tissue>
    </source>
</reference>
<accession>A0A8K0GHB5</accession>
<sequence>MWSDPLCTILFLLILPGICYCDSNSLAGCQSEPTCLKCGSAGCIKCPSFIVYPSRKCVSSCPDGHSIRWSKAADYMGQMCVKTNTYMGLSADGASILTGILCGTVLCIIILLGAFMYVRHKRRDLQNIIETNSDTDDSPERRDFIKQLEILRPYAKTFLEMLNDTRRQMRELHREGDNTAASAYKPVLRDLAKILLLLNRPVETLAVPEDWEHLYRWSEKALKRFKRMSETSQTQVNQLIKFFQTPVPQSEPDEYSRASTTMSTFKPDQPFGSSLSLQEQRLKNLSSSCESNFNFPLNPQWQFNYPLVSNNQLSSSEFIPSQWKNSKEYLSSPYFLEDDFLQLGFRPQDEITTEL</sequence>
<protein>
    <submittedName>
        <fullName evidence="3">Uncharacterized protein</fullName>
    </submittedName>
</protein>
<keyword evidence="2" id="KW-0732">Signal</keyword>
<proteinExistence type="predicted"/>
<keyword evidence="4" id="KW-1185">Reference proteome</keyword>
<dbReference type="CDD" id="cd00064">
    <property type="entry name" value="FU"/>
    <property type="match status" value="1"/>
</dbReference>